<name>T1JT65_TETUR</name>
<dbReference type="PANTHER" id="PTHR13173:SF10">
    <property type="entry name" value="WW DOMAIN-BINDING PROTEIN 4"/>
    <property type="match status" value="1"/>
</dbReference>
<dbReference type="InterPro" id="IPR040023">
    <property type="entry name" value="WBP4"/>
</dbReference>
<evidence type="ECO:0000313" key="4">
    <source>
        <dbReference type="Proteomes" id="UP000015104"/>
    </source>
</evidence>
<dbReference type="EnsemblMetazoa" id="tetur01g13020.1">
    <property type="protein sequence ID" value="tetur01g13020.1"/>
    <property type="gene ID" value="tetur01g13020"/>
</dbReference>
<dbReference type="InterPro" id="IPR036020">
    <property type="entry name" value="WW_dom_sf"/>
</dbReference>
<dbReference type="InterPro" id="IPR001202">
    <property type="entry name" value="WW_dom"/>
</dbReference>
<dbReference type="Pfam" id="PF00397">
    <property type="entry name" value="WW"/>
    <property type="match status" value="1"/>
</dbReference>
<dbReference type="STRING" id="32264.T1JT65"/>
<evidence type="ECO:0000256" key="1">
    <source>
        <dbReference type="SAM" id="MobiDB-lite"/>
    </source>
</evidence>
<evidence type="ECO:0000259" key="2">
    <source>
        <dbReference type="PROSITE" id="PS50020"/>
    </source>
</evidence>
<dbReference type="AlphaFoldDB" id="T1JT65"/>
<dbReference type="SUPFAM" id="SSF51045">
    <property type="entry name" value="WW domain"/>
    <property type="match status" value="1"/>
</dbReference>
<dbReference type="eggNOG" id="KOG0150">
    <property type="taxonomic scope" value="Eukaryota"/>
</dbReference>
<dbReference type="HOGENOM" id="CLU_1201183_0_0_1"/>
<dbReference type="GO" id="GO:0071011">
    <property type="term" value="C:precatalytic spliceosome"/>
    <property type="evidence" value="ECO:0007669"/>
    <property type="project" value="TreeGrafter"/>
</dbReference>
<proteinExistence type="predicted"/>
<reference evidence="3" key="2">
    <citation type="submission" date="2015-06" db="UniProtKB">
        <authorList>
            <consortium name="EnsemblMetazoa"/>
        </authorList>
    </citation>
    <scope>IDENTIFICATION</scope>
</reference>
<feature type="region of interest" description="Disordered" evidence="1">
    <location>
        <begin position="17"/>
        <end position="63"/>
    </location>
</feature>
<dbReference type="Proteomes" id="UP000015104">
    <property type="component" value="Unassembled WGS sequence"/>
</dbReference>
<dbReference type="EMBL" id="CAEY01000473">
    <property type="status" value="NOT_ANNOTATED_CDS"/>
    <property type="molecule type" value="Genomic_DNA"/>
</dbReference>
<dbReference type="CDD" id="cd00201">
    <property type="entry name" value="WW"/>
    <property type="match status" value="1"/>
</dbReference>
<feature type="domain" description="WW" evidence="2">
    <location>
        <begin position="86"/>
        <end position="113"/>
    </location>
</feature>
<reference evidence="4" key="1">
    <citation type="submission" date="2011-08" db="EMBL/GenBank/DDBJ databases">
        <authorList>
            <person name="Rombauts S."/>
        </authorList>
    </citation>
    <scope>NUCLEOTIDE SEQUENCE</scope>
    <source>
        <strain evidence="4">London</strain>
    </source>
</reference>
<dbReference type="GO" id="GO:0003723">
    <property type="term" value="F:RNA binding"/>
    <property type="evidence" value="ECO:0007669"/>
    <property type="project" value="TreeGrafter"/>
</dbReference>
<dbReference type="GO" id="GO:0000398">
    <property type="term" value="P:mRNA splicing, via spliceosome"/>
    <property type="evidence" value="ECO:0007669"/>
    <property type="project" value="InterPro"/>
</dbReference>
<evidence type="ECO:0000313" key="3">
    <source>
        <dbReference type="EnsemblMetazoa" id="tetur01g13020.1"/>
    </source>
</evidence>
<dbReference type="SMART" id="SM00456">
    <property type="entry name" value="WW"/>
    <property type="match status" value="1"/>
</dbReference>
<dbReference type="PROSITE" id="PS50020">
    <property type="entry name" value="WW_DOMAIN_2"/>
    <property type="match status" value="1"/>
</dbReference>
<dbReference type="Gene3D" id="2.20.70.10">
    <property type="match status" value="1"/>
</dbReference>
<sequence>MKIEAAAMGAFAKDIAADPTKARELSTSKSFASTLKEQRDKPSTSLGGSRFGGVSNLGSDESATVQWGKEKALDTITTKMEKKAQWLESKTAEGKPYYWNRKTLETKWEPPKAGYLTMEEQQKLGINRDNVPLIGVPGYKHNPYGQWQTVSEDKSNVKKLPDLQLPKGSGPTVDDANILEIHVDPDEEKFEFKEKTVETISNPASGAVAFTFKKRKFAEKAVRNIRKREND</sequence>
<accession>T1JT65</accession>
<organism evidence="3 4">
    <name type="scientific">Tetranychus urticae</name>
    <name type="common">Two-spotted spider mite</name>
    <dbReference type="NCBI Taxonomy" id="32264"/>
    <lineage>
        <taxon>Eukaryota</taxon>
        <taxon>Metazoa</taxon>
        <taxon>Ecdysozoa</taxon>
        <taxon>Arthropoda</taxon>
        <taxon>Chelicerata</taxon>
        <taxon>Arachnida</taxon>
        <taxon>Acari</taxon>
        <taxon>Acariformes</taxon>
        <taxon>Trombidiformes</taxon>
        <taxon>Prostigmata</taxon>
        <taxon>Eleutherengona</taxon>
        <taxon>Raphignathae</taxon>
        <taxon>Tetranychoidea</taxon>
        <taxon>Tetranychidae</taxon>
        <taxon>Tetranychus</taxon>
    </lineage>
</organism>
<dbReference type="PANTHER" id="PTHR13173">
    <property type="entry name" value="WW DOMAIN BINDING PROTEIN 4"/>
    <property type="match status" value="1"/>
</dbReference>
<keyword evidence="4" id="KW-1185">Reference proteome</keyword>
<protein>
    <recommendedName>
        <fullName evidence="2">WW domain-containing protein</fullName>
    </recommendedName>
</protein>